<dbReference type="Pfam" id="PF00905">
    <property type="entry name" value="Transpeptidase"/>
    <property type="match status" value="1"/>
</dbReference>
<dbReference type="PROSITE" id="PS00337">
    <property type="entry name" value="BETA_LACTAMASE_D"/>
    <property type="match status" value="1"/>
</dbReference>
<dbReference type="GO" id="GO:0008658">
    <property type="term" value="F:penicillin binding"/>
    <property type="evidence" value="ECO:0007669"/>
    <property type="project" value="InterPro"/>
</dbReference>
<dbReference type="InterPro" id="IPR002137">
    <property type="entry name" value="Beta-lactam_class-D_AS"/>
</dbReference>
<dbReference type="GO" id="GO:0017001">
    <property type="term" value="P:antibiotic catabolic process"/>
    <property type="evidence" value="ECO:0007669"/>
    <property type="project" value="InterPro"/>
</dbReference>
<evidence type="ECO:0000313" key="9">
    <source>
        <dbReference type="EMBL" id="GGD57971.1"/>
    </source>
</evidence>
<reference evidence="9" key="1">
    <citation type="journal article" date="2014" name="Int. J. Syst. Evol. Microbiol.">
        <title>Complete genome sequence of Corynebacterium casei LMG S-19264T (=DSM 44701T), isolated from a smear-ripened cheese.</title>
        <authorList>
            <consortium name="US DOE Joint Genome Institute (JGI-PGF)"/>
            <person name="Walter F."/>
            <person name="Albersmeier A."/>
            <person name="Kalinowski J."/>
            <person name="Ruckert C."/>
        </authorList>
    </citation>
    <scope>NUCLEOTIDE SEQUENCE</scope>
    <source>
        <strain evidence="9">CGMCC 1.15178</strain>
    </source>
</reference>
<dbReference type="EMBL" id="BMHP01000001">
    <property type="protein sequence ID" value="GGD57971.1"/>
    <property type="molecule type" value="Genomic_DNA"/>
</dbReference>
<keyword evidence="4 7" id="KW-0378">Hydrolase</keyword>
<reference evidence="9" key="2">
    <citation type="submission" date="2020-09" db="EMBL/GenBank/DDBJ databases">
        <authorList>
            <person name="Sun Q."/>
            <person name="Zhou Y."/>
        </authorList>
    </citation>
    <scope>NUCLEOTIDE SEQUENCE</scope>
    <source>
        <strain evidence="9">CGMCC 1.15178</strain>
    </source>
</reference>
<evidence type="ECO:0000256" key="2">
    <source>
        <dbReference type="ARBA" id="ARBA00012865"/>
    </source>
</evidence>
<evidence type="ECO:0000256" key="7">
    <source>
        <dbReference type="RuleBase" id="RU361140"/>
    </source>
</evidence>
<feature type="modified residue" description="N6-carboxylysine" evidence="6">
    <location>
        <position position="86"/>
    </location>
</feature>
<name>A0A916YS68_9BACL</name>
<keyword evidence="3" id="KW-0732">Signal</keyword>
<accession>A0A916YS68</accession>
<feature type="active site" description="Acyl-ester intermediate" evidence="6">
    <location>
        <position position="83"/>
    </location>
</feature>
<evidence type="ECO:0000313" key="10">
    <source>
        <dbReference type="Proteomes" id="UP000612456"/>
    </source>
</evidence>
<keyword evidence="10" id="KW-1185">Reference proteome</keyword>
<dbReference type="NCBIfam" id="NF012161">
    <property type="entry name" value="bla_class_D_main"/>
    <property type="match status" value="1"/>
</dbReference>
<proteinExistence type="inferred from homology"/>
<dbReference type="SUPFAM" id="SSF56601">
    <property type="entry name" value="beta-lactamase/transpeptidase-like"/>
    <property type="match status" value="1"/>
</dbReference>
<sequence>MKPLSNTFLRKIGRIALLLFAAAILFNGMTPLQVQAEPALTHELKKDALFQGTPGTMIIKNLKTGKQFVYNQKRSIQPYTPESSFKVANALFGLEEEAVADEYEVKRWDGVIRQFEVWNRDHSLASAMRQSAIWFYQALARDIGSDAMQRNLDRIGYGNRDISGGIDTFWLDSSLKISAQEQIDFLEELVNESLPFQKQNMKTVKRMMIDDDQDDYTIHGKTGTRLSDMGLGWYVGYVETKRNIWIFATNVDSSGTTARNITLESLEKLHIINRPDTGTSQ</sequence>
<organism evidence="9 10">
    <name type="scientific">Paenibacillus nasutitermitis</name>
    <dbReference type="NCBI Taxonomy" id="1652958"/>
    <lineage>
        <taxon>Bacteria</taxon>
        <taxon>Bacillati</taxon>
        <taxon>Bacillota</taxon>
        <taxon>Bacilli</taxon>
        <taxon>Bacillales</taxon>
        <taxon>Paenibacillaceae</taxon>
        <taxon>Paenibacillus</taxon>
    </lineage>
</organism>
<dbReference type="GO" id="GO:0046677">
    <property type="term" value="P:response to antibiotic"/>
    <property type="evidence" value="ECO:0007669"/>
    <property type="project" value="UniProtKB-UniRule"/>
</dbReference>
<feature type="domain" description="Penicillin-binding protein transpeptidase" evidence="8">
    <location>
        <begin position="61"/>
        <end position="255"/>
    </location>
</feature>
<keyword evidence="5 7" id="KW-0046">Antibiotic resistance</keyword>
<evidence type="ECO:0000256" key="3">
    <source>
        <dbReference type="ARBA" id="ARBA00022729"/>
    </source>
</evidence>
<dbReference type="GO" id="GO:0008800">
    <property type="term" value="F:beta-lactamase activity"/>
    <property type="evidence" value="ECO:0007669"/>
    <property type="project" value="UniProtKB-UniRule"/>
</dbReference>
<evidence type="ECO:0000256" key="5">
    <source>
        <dbReference type="ARBA" id="ARBA00023251"/>
    </source>
</evidence>
<protein>
    <recommendedName>
        <fullName evidence="2 7">Beta-lactamase</fullName>
        <ecNumber evidence="2 7">3.5.2.6</ecNumber>
    </recommendedName>
</protein>
<dbReference type="AlphaFoldDB" id="A0A916YS68"/>
<dbReference type="InterPro" id="IPR001460">
    <property type="entry name" value="PCN-bd_Tpept"/>
</dbReference>
<gene>
    <name evidence="9" type="primary">ybxI</name>
    <name evidence="9" type="ORF">GCM10010911_14720</name>
</gene>
<evidence type="ECO:0000256" key="1">
    <source>
        <dbReference type="ARBA" id="ARBA00007898"/>
    </source>
</evidence>
<dbReference type="EC" id="3.5.2.6" evidence="2 7"/>
<dbReference type="Proteomes" id="UP000612456">
    <property type="component" value="Unassembled WGS sequence"/>
</dbReference>
<dbReference type="Gene3D" id="3.40.710.10">
    <property type="entry name" value="DD-peptidase/beta-lactamase superfamily"/>
    <property type="match status" value="1"/>
</dbReference>
<evidence type="ECO:0000259" key="8">
    <source>
        <dbReference type="Pfam" id="PF00905"/>
    </source>
</evidence>
<evidence type="ECO:0000256" key="4">
    <source>
        <dbReference type="ARBA" id="ARBA00022801"/>
    </source>
</evidence>
<evidence type="ECO:0000256" key="6">
    <source>
        <dbReference type="PIRSR" id="PIRSR602137-50"/>
    </source>
</evidence>
<comment type="similarity">
    <text evidence="1 7">Belongs to the class-D beta-lactamase family.</text>
</comment>
<comment type="catalytic activity">
    <reaction evidence="7">
        <text>a beta-lactam + H2O = a substituted beta-amino acid</text>
        <dbReference type="Rhea" id="RHEA:20401"/>
        <dbReference type="ChEBI" id="CHEBI:15377"/>
        <dbReference type="ChEBI" id="CHEBI:35627"/>
        <dbReference type="ChEBI" id="CHEBI:140347"/>
        <dbReference type="EC" id="3.5.2.6"/>
    </reaction>
</comment>
<dbReference type="InterPro" id="IPR012338">
    <property type="entry name" value="Beta-lactam/transpept-like"/>
</dbReference>
<comment type="caution">
    <text evidence="9">The sequence shown here is derived from an EMBL/GenBank/DDBJ whole genome shotgun (WGS) entry which is preliminary data.</text>
</comment>